<feature type="signal peptide" evidence="2">
    <location>
        <begin position="1"/>
        <end position="31"/>
    </location>
</feature>
<dbReference type="EMBL" id="CP107941">
    <property type="protein sequence ID" value="WUI80756.1"/>
    <property type="molecule type" value="Genomic_DNA"/>
</dbReference>
<dbReference type="Gene3D" id="3.40.190.10">
    <property type="entry name" value="Periplasmic binding protein-like II"/>
    <property type="match status" value="2"/>
</dbReference>
<dbReference type="PANTHER" id="PTHR30222">
    <property type="entry name" value="SPERMIDINE/PUTRESCINE-BINDING PERIPLASMIC PROTEIN"/>
    <property type="match status" value="1"/>
</dbReference>
<sequence>MRTPLRPLSRRGLLSGTLGSAALLALGGGLAGCSTKGAQQTDAGCVSEDLSGTERKLVFSNWPQYLDVDEKDESKRPSLDEFVRKTGITVTYTEDINDNNEFFGKVQHQLAACRSTDRDIIVLSDWMAARMSRLGWIQKLDPANIPNVRANLLSSLLDRSFDTENRLSIPWQSGLAGLAYNGNVTKELRTVDELLTRPDLKGRVTALSEMRDTMGLLLGAAGHDPANFTSAQFDDALTTLKKAVDSGQIRRFTGNDYAPDLAKGDIAACIGWSGDVVQLSGADEKVRFVAPDSGVMLYSDNMMVPNKATHKANAEQLINYYYEPAVAARLAAYVNYICPVKGAQAEMEKIDPELAANPLIFPDEALLSKSTLFMALDEKQEKEYEGKFQQVIGA</sequence>
<dbReference type="PANTHER" id="PTHR30222:SF17">
    <property type="entry name" value="SPERMIDINE_PUTRESCINE-BINDING PERIPLASMIC PROTEIN"/>
    <property type="match status" value="1"/>
</dbReference>
<proteinExistence type="predicted"/>
<keyword evidence="4" id="KW-1185">Reference proteome</keyword>
<evidence type="ECO:0000313" key="3">
    <source>
        <dbReference type="EMBL" id="WUI80756.1"/>
    </source>
</evidence>
<name>A0ABZ1PAC8_9ACTN</name>
<evidence type="ECO:0000313" key="4">
    <source>
        <dbReference type="Proteomes" id="UP001346877"/>
    </source>
</evidence>
<keyword evidence="1 2" id="KW-0732">Signal</keyword>
<dbReference type="InterPro" id="IPR006311">
    <property type="entry name" value="TAT_signal"/>
</dbReference>
<dbReference type="SUPFAM" id="SSF53850">
    <property type="entry name" value="Periplasmic binding protein-like II"/>
    <property type="match status" value="1"/>
</dbReference>
<dbReference type="PROSITE" id="PS51318">
    <property type="entry name" value="TAT"/>
    <property type="match status" value="1"/>
</dbReference>
<protein>
    <submittedName>
        <fullName evidence="3">Spermidine/putrescine ABC transporter substrate-binding protein</fullName>
    </submittedName>
</protein>
<dbReference type="CDD" id="cd13590">
    <property type="entry name" value="PBP2_PotD_PotF_like"/>
    <property type="match status" value="1"/>
</dbReference>
<dbReference type="InterPro" id="IPR006059">
    <property type="entry name" value="SBP"/>
</dbReference>
<feature type="chain" id="PRO_5046017032" evidence="2">
    <location>
        <begin position="32"/>
        <end position="394"/>
    </location>
</feature>
<reference evidence="3 4" key="1">
    <citation type="submission" date="2022-10" db="EMBL/GenBank/DDBJ databases">
        <title>The complete genomes of actinobacterial strains from the NBC collection.</title>
        <authorList>
            <person name="Joergensen T.S."/>
            <person name="Alvarez Arevalo M."/>
            <person name="Sterndorff E.B."/>
            <person name="Faurdal D."/>
            <person name="Vuksanovic O."/>
            <person name="Mourched A.-S."/>
            <person name="Charusanti P."/>
            <person name="Shaw S."/>
            <person name="Blin K."/>
            <person name="Weber T."/>
        </authorList>
    </citation>
    <scope>NUCLEOTIDE SEQUENCE [LARGE SCALE GENOMIC DNA]</scope>
    <source>
        <strain evidence="3 4">NBC_00396</strain>
    </source>
</reference>
<evidence type="ECO:0000256" key="1">
    <source>
        <dbReference type="ARBA" id="ARBA00022729"/>
    </source>
</evidence>
<dbReference type="PROSITE" id="PS51257">
    <property type="entry name" value="PROKAR_LIPOPROTEIN"/>
    <property type="match status" value="1"/>
</dbReference>
<gene>
    <name evidence="3" type="ORF">OG375_22810</name>
</gene>
<accession>A0ABZ1PAC8</accession>
<organism evidence="3 4">
    <name type="scientific">Micromonospora zamorensis</name>
    <dbReference type="NCBI Taxonomy" id="709883"/>
    <lineage>
        <taxon>Bacteria</taxon>
        <taxon>Bacillati</taxon>
        <taxon>Actinomycetota</taxon>
        <taxon>Actinomycetes</taxon>
        <taxon>Micromonosporales</taxon>
        <taxon>Micromonosporaceae</taxon>
        <taxon>Micromonospora</taxon>
    </lineage>
</organism>
<evidence type="ECO:0000256" key="2">
    <source>
        <dbReference type="SAM" id="SignalP"/>
    </source>
</evidence>
<dbReference type="RefSeq" id="WP_328367133.1">
    <property type="nucleotide sequence ID" value="NZ_CP107936.1"/>
</dbReference>
<dbReference type="Proteomes" id="UP001346877">
    <property type="component" value="Chromosome"/>
</dbReference>
<dbReference type="Pfam" id="PF13416">
    <property type="entry name" value="SBP_bac_8"/>
    <property type="match status" value="1"/>
</dbReference>